<feature type="transmembrane region" description="Helical" evidence="1">
    <location>
        <begin position="284"/>
        <end position="302"/>
    </location>
</feature>
<organism evidence="2 3">
    <name type="scientific">Natrinema pallidum DSM 3751</name>
    <dbReference type="NCBI Taxonomy" id="1227495"/>
    <lineage>
        <taxon>Archaea</taxon>
        <taxon>Methanobacteriati</taxon>
        <taxon>Methanobacteriota</taxon>
        <taxon>Stenosarchaea group</taxon>
        <taxon>Halobacteria</taxon>
        <taxon>Halobacteriales</taxon>
        <taxon>Natrialbaceae</taxon>
        <taxon>Natrinema</taxon>
    </lineage>
</organism>
<sequence>MVKLNESTVTGSYYIDETEIGETLTITSSNVFGIVKGTDLRLGSKCKVNDLSAKAIDFNDSLFKWNVTISESLVGETTLENATFRNMLRLQRVMAYDGCIRLNRARVTDISISWARGSTTVECKQARLGNLKTSVPEAGLLWDRLHINRTQFNEFDFADFTASLSSTNHLIHKDEQRNRLARYCSFLPTFLQHGQQLRSGDMDNLIKMYEDREVTYRRAKDSADTTGDNPAASKFYMHEKKYRRRRQFWAMFTSEGNRIRNGVVWATNLGLGVLAGHGERASQVGASAFTWVVIFGLLLSIIPSPTADGTMLQPAIAFEQSLRTFVSAPSAIDQMDPSPFVERLLLVERALGIAYIPLLVFALTRSLHR</sequence>
<evidence type="ECO:0000313" key="3">
    <source>
        <dbReference type="Proteomes" id="UP000011618"/>
    </source>
</evidence>
<dbReference type="Proteomes" id="UP000011618">
    <property type="component" value="Unassembled WGS sequence"/>
</dbReference>
<dbReference type="EMBL" id="AOII01000056">
    <property type="protein sequence ID" value="ELY77386.1"/>
    <property type="molecule type" value="Genomic_DNA"/>
</dbReference>
<evidence type="ECO:0000256" key="1">
    <source>
        <dbReference type="SAM" id="Phobius"/>
    </source>
</evidence>
<feature type="transmembrane region" description="Helical" evidence="1">
    <location>
        <begin position="344"/>
        <end position="363"/>
    </location>
</feature>
<proteinExistence type="predicted"/>
<protein>
    <recommendedName>
        <fullName evidence="4">Pentapeptide repeat-containing protein</fullName>
    </recommendedName>
</protein>
<evidence type="ECO:0008006" key="4">
    <source>
        <dbReference type="Google" id="ProtNLM"/>
    </source>
</evidence>
<keyword evidence="1" id="KW-0812">Transmembrane</keyword>
<dbReference type="eggNOG" id="arCOG03127">
    <property type="taxonomic scope" value="Archaea"/>
</dbReference>
<reference evidence="2 3" key="1">
    <citation type="journal article" date="2014" name="PLoS Genet.">
        <title>Phylogenetically driven sequencing of extremely halophilic archaea reveals strategies for static and dynamic osmo-response.</title>
        <authorList>
            <person name="Becker E.A."/>
            <person name="Seitzer P.M."/>
            <person name="Tritt A."/>
            <person name="Larsen D."/>
            <person name="Krusor M."/>
            <person name="Yao A.I."/>
            <person name="Wu D."/>
            <person name="Madern D."/>
            <person name="Eisen J.A."/>
            <person name="Darling A.E."/>
            <person name="Facciotti M.T."/>
        </authorList>
    </citation>
    <scope>NUCLEOTIDE SEQUENCE [LARGE SCALE GENOMIC DNA]</scope>
    <source>
        <strain evidence="2 3">DSM 3751</strain>
    </source>
</reference>
<accession>L9YUL9</accession>
<keyword evidence="1" id="KW-1133">Transmembrane helix</keyword>
<evidence type="ECO:0000313" key="2">
    <source>
        <dbReference type="EMBL" id="ELY77386.1"/>
    </source>
</evidence>
<keyword evidence="1" id="KW-0472">Membrane</keyword>
<name>L9YUL9_9EURY</name>
<comment type="caution">
    <text evidence="2">The sequence shown here is derived from an EMBL/GenBank/DDBJ whole genome shotgun (WGS) entry which is preliminary data.</text>
</comment>
<dbReference type="RefSeq" id="WP_006185507.1">
    <property type="nucleotide sequence ID" value="NZ_AOII01000056.1"/>
</dbReference>
<dbReference type="AlphaFoldDB" id="L9YUL9"/>
<gene>
    <name evidence="2" type="ORF">C487_09678</name>
</gene>